<dbReference type="Gene3D" id="3.90.830.10">
    <property type="entry name" value="Syntaxin Binding Protein 1, Chain A, domain 2"/>
    <property type="match status" value="1"/>
</dbReference>
<dbReference type="InterPro" id="IPR036045">
    <property type="entry name" value="Sec1-like_sf"/>
</dbReference>
<keyword evidence="4" id="KW-1185">Reference proteome</keyword>
<dbReference type="InterPro" id="IPR027482">
    <property type="entry name" value="Sec1-like_dom2"/>
</dbReference>
<accession>A0A9Q0LM23</accession>
<evidence type="ECO:0000256" key="1">
    <source>
        <dbReference type="ARBA" id="ARBA00009884"/>
    </source>
</evidence>
<dbReference type="EMBL" id="JAPDFW010000065">
    <property type="protein sequence ID" value="KAJ5075392.1"/>
    <property type="molecule type" value="Genomic_DNA"/>
</dbReference>
<dbReference type="SUPFAM" id="SSF56815">
    <property type="entry name" value="Sec1/munc18-like (SM) proteins"/>
    <property type="match status" value="1"/>
</dbReference>
<reference evidence="3" key="1">
    <citation type="submission" date="2022-10" db="EMBL/GenBank/DDBJ databases">
        <title>Novel sulphate-reducing endosymbionts in the free-living metamonad Anaeramoeba.</title>
        <authorList>
            <person name="Jerlstrom-Hultqvist J."/>
            <person name="Cepicka I."/>
            <person name="Gallot-Lavallee L."/>
            <person name="Salas-Leiva D."/>
            <person name="Curtis B.A."/>
            <person name="Zahonova K."/>
            <person name="Pipaliya S."/>
            <person name="Dacks J."/>
            <person name="Roger A.J."/>
        </authorList>
    </citation>
    <scope>NUCLEOTIDE SEQUENCE</scope>
    <source>
        <strain evidence="3">BMAN</strain>
    </source>
</reference>
<organism evidence="3 4">
    <name type="scientific">Anaeramoeba ignava</name>
    <name type="common">Anaerobic marine amoeba</name>
    <dbReference type="NCBI Taxonomy" id="1746090"/>
    <lineage>
        <taxon>Eukaryota</taxon>
        <taxon>Metamonada</taxon>
        <taxon>Anaeramoebidae</taxon>
        <taxon>Anaeramoeba</taxon>
    </lineage>
</organism>
<dbReference type="Pfam" id="PF00995">
    <property type="entry name" value="Sec1"/>
    <property type="match status" value="1"/>
</dbReference>
<sequence length="627" mass="73330">MSGSVFLNNIQFVPSLNEMRETIRDKFREKMKKITGRKEIILDPKSVGSLGLMIDITIMKECGIQKFLYLKDNLPPLEKYTNRIFFIPPKLLLIKTLTNYLQKVKKFTKKEEIERYEEIKKENHYLFLYPRKTILCDEILEEDGVYDLITVDDFDLGIIPFETDVLTLELDSDFRKYRMNDISSLYYITTSLLNLQKHVGKIPEIKWIGEKSKFVAEMLKKHQEETENQNQNQNAKKSEIDSLIIFDRKTDMITPLVTQINYEGLINEVFVIKNTYVELPAKWLDFNKEKEEKSQLEDNKEQQQPVVKTDPNKRQKYVLNSTDLLFTEIRDRNMGEVGAILNSKAKEISKEYGTRFEPNQSISSLRKFVQKLPHLQDQHFSLSVHIKMTQEILAITSKPHFSDRMENELALLAGEITDANEYIENLINKQDKIQSVFRILCLQSLILNGLKQKDFDFFRKEIVQVYGHKYIFSLYNLQKFGILKLSESKSNFPQIRKIFNLINFDFDKSDDHVYSVFSGYAPISVRIIQQAFEPGWESIKNQLFLLENSSFGTIYNVSKKELIEMEEKRKKTKVVLVFFIGGVTHAEISGLRLLEKDQGNKFHYVIATTKIIDGAYVSKSFIDPLVF</sequence>
<dbReference type="Proteomes" id="UP001149090">
    <property type="component" value="Unassembled WGS sequence"/>
</dbReference>
<dbReference type="InterPro" id="IPR043127">
    <property type="entry name" value="Sec-1-like_dom3a"/>
</dbReference>
<comment type="caution">
    <text evidence="3">The sequence shown here is derived from an EMBL/GenBank/DDBJ whole genome shotgun (WGS) entry which is preliminary data.</text>
</comment>
<dbReference type="InterPro" id="IPR043154">
    <property type="entry name" value="Sec-1-like_dom1"/>
</dbReference>
<dbReference type="GO" id="GO:0016192">
    <property type="term" value="P:vesicle-mediated transport"/>
    <property type="evidence" value="ECO:0007669"/>
    <property type="project" value="InterPro"/>
</dbReference>
<evidence type="ECO:0000313" key="3">
    <source>
        <dbReference type="EMBL" id="KAJ5075392.1"/>
    </source>
</evidence>
<dbReference type="InterPro" id="IPR043155">
    <property type="entry name" value="VPS33_dom3b"/>
</dbReference>
<dbReference type="OrthoDB" id="10262287at2759"/>
<gene>
    <name evidence="3" type="ORF">M0811_07362</name>
</gene>
<dbReference type="PANTHER" id="PTHR11679">
    <property type="entry name" value="VESICLE PROTEIN SORTING-ASSOCIATED"/>
    <property type="match status" value="1"/>
</dbReference>
<evidence type="ECO:0000313" key="4">
    <source>
        <dbReference type="Proteomes" id="UP001149090"/>
    </source>
</evidence>
<proteinExistence type="inferred from homology"/>
<dbReference type="InterPro" id="IPR001619">
    <property type="entry name" value="Sec1-like"/>
</dbReference>
<dbReference type="OMA" id="NWIGITR"/>
<dbReference type="Gene3D" id="3.40.50.1910">
    <property type="match status" value="1"/>
</dbReference>
<evidence type="ECO:0000256" key="2">
    <source>
        <dbReference type="SAM" id="MobiDB-lite"/>
    </source>
</evidence>
<comment type="similarity">
    <text evidence="1">Belongs to the STXBP/unc-18/SEC1 family.</text>
</comment>
<protein>
    <submittedName>
        <fullName evidence="3">Vacuolar protein sorting-associated protein 33a</fullName>
    </submittedName>
</protein>
<dbReference type="Gene3D" id="3.40.50.2060">
    <property type="match status" value="1"/>
</dbReference>
<dbReference type="Gene3D" id="1.25.40.850">
    <property type="match status" value="1"/>
</dbReference>
<feature type="region of interest" description="Disordered" evidence="2">
    <location>
        <begin position="293"/>
        <end position="313"/>
    </location>
</feature>
<name>A0A9Q0LM23_ANAIG</name>
<dbReference type="AlphaFoldDB" id="A0A9Q0LM23"/>